<evidence type="ECO:0000313" key="4">
    <source>
        <dbReference type="EMBL" id="ABW01580.1"/>
    </source>
</evidence>
<accession>A8MCS4</accession>
<evidence type="ECO:0000313" key="5">
    <source>
        <dbReference type="Proteomes" id="UP000001137"/>
    </source>
</evidence>
<reference evidence="4 5" key="1">
    <citation type="submission" date="2007-10" db="EMBL/GenBank/DDBJ databases">
        <title>Complete sequence of Caldivirga maquilingensis IC-167.</title>
        <authorList>
            <consortium name="US DOE Joint Genome Institute"/>
            <person name="Copeland A."/>
            <person name="Lucas S."/>
            <person name="Lapidus A."/>
            <person name="Barry K."/>
            <person name="Glavina del Rio T."/>
            <person name="Dalin E."/>
            <person name="Tice H."/>
            <person name="Pitluck S."/>
            <person name="Saunders E."/>
            <person name="Brettin T."/>
            <person name="Bruce D."/>
            <person name="Detter J.C."/>
            <person name="Han C."/>
            <person name="Schmutz J."/>
            <person name="Larimer F."/>
            <person name="Land M."/>
            <person name="Hauser L."/>
            <person name="Kyrpides N."/>
            <person name="Ivanova N."/>
            <person name="Biddle J.F."/>
            <person name="Zhang Z."/>
            <person name="Fitz-Gibbon S.T."/>
            <person name="Lowe T.M."/>
            <person name="Saltikov C."/>
            <person name="House C.H."/>
            <person name="Richardson P."/>
        </authorList>
    </citation>
    <scope>NUCLEOTIDE SEQUENCE [LARGE SCALE GENOMIC DNA]</scope>
    <source>
        <strain evidence="5">ATCC 700844 / DSM 13496 / JCM 10307 / IC-167</strain>
    </source>
</reference>
<sequence length="191" mass="21376">MNLMVEFKYLSWDDVMDLTIKVSESIVRDNYRPNIVVGVARGGVVIAKIIEDILGIGNMTSIEVKLYKGINNRGEEAKIAQPLPVSVKGLRVLLVDDVSDTGTTLSTAYNYLKEQGAAEIKTATLMIKPWTRFKPDYYADEATAWIIFPWELGETIRELGNRFDAALGEARNNSIVSRIRNLVHNTPTNTK</sequence>
<dbReference type="Proteomes" id="UP000001137">
    <property type="component" value="Chromosome"/>
</dbReference>
<organism evidence="4 5">
    <name type="scientific">Caldivirga maquilingensis (strain ATCC 700844 / DSM 13496 / JCM 10307 / IC-167)</name>
    <dbReference type="NCBI Taxonomy" id="397948"/>
    <lineage>
        <taxon>Archaea</taxon>
        <taxon>Thermoproteota</taxon>
        <taxon>Thermoprotei</taxon>
        <taxon>Thermoproteales</taxon>
        <taxon>Thermoproteaceae</taxon>
        <taxon>Caldivirga</taxon>
    </lineage>
</organism>
<evidence type="ECO:0000259" key="3">
    <source>
        <dbReference type="Pfam" id="PF00156"/>
    </source>
</evidence>
<dbReference type="PANTHER" id="PTHR43363:SF1">
    <property type="entry name" value="HYPOXANTHINE-GUANINE PHOSPHORIBOSYLTRANSFERASE"/>
    <property type="match status" value="1"/>
</dbReference>
<feature type="domain" description="Phosphoribosyltransferase" evidence="3">
    <location>
        <begin position="15"/>
        <end position="153"/>
    </location>
</feature>
<dbReference type="EMBL" id="CP000852">
    <property type="protein sequence ID" value="ABW01580.1"/>
    <property type="molecule type" value="Genomic_DNA"/>
</dbReference>
<dbReference type="STRING" id="397948.Cmaq_0744"/>
<protein>
    <submittedName>
        <fullName evidence="4">Phosphoribosyltransferase</fullName>
    </submittedName>
</protein>
<dbReference type="PANTHER" id="PTHR43363">
    <property type="entry name" value="HYPOXANTHINE PHOSPHORIBOSYLTRANSFERASE"/>
    <property type="match status" value="1"/>
</dbReference>
<dbReference type="InterPro" id="IPR029057">
    <property type="entry name" value="PRTase-like"/>
</dbReference>
<evidence type="ECO:0000256" key="2">
    <source>
        <dbReference type="ARBA" id="ARBA00022679"/>
    </source>
</evidence>
<dbReference type="eggNOG" id="arCOG00040">
    <property type="taxonomic scope" value="Archaea"/>
</dbReference>
<dbReference type="AlphaFoldDB" id="A8MCS4"/>
<keyword evidence="1 4" id="KW-0328">Glycosyltransferase</keyword>
<keyword evidence="2 4" id="KW-0808">Transferase</keyword>
<dbReference type="HOGENOM" id="CLU_080904_0_1_2"/>
<gene>
    <name evidence="4" type="ordered locus">Cmaq_0744</name>
</gene>
<dbReference type="SUPFAM" id="SSF53271">
    <property type="entry name" value="PRTase-like"/>
    <property type="match status" value="1"/>
</dbReference>
<dbReference type="GO" id="GO:0016757">
    <property type="term" value="F:glycosyltransferase activity"/>
    <property type="evidence" value="ECO:0007669"/>
    <property type="project" value="UniProtKB-KW"/>
</dbReference>
<evidence type="ECO:0000256" key="1">
    <source>
        <dbReference type="ARBA" id="ARBA00022676"/>
    </source>
</evidence>
<proteinExistence type="predicted"/>
<dbReference type="KEGG" id="cma:Cmaq_0744"/>
<dbReference type="CDD" id="cd06223">
    <property type="entry name" value="PRTases_typeI"/>
    <property type="match status" value="1"/>
</dbReference>
<keyword evidence="5" id="KW-1185">Reference proteome</keyword>
<dbReference type="Pfam" id="PF00156">
    <property type="entry name" value="Pribosyltran"/>
    <property type="match status" value="1"/>
</dbReference>
<dbReference type="Gene3D" id="3.40.50.2020">
    <property type="match status" value="1"/>
</dbReference>
<dbReference type="InterPro" id="IPR000836">
    <property type="entry name" value="PRTase_dom"/>
</dbReference>
<name>A8MCS4_CALMQ</name>